<dbReference type="Pfam" id="PF00773">
    <property type="entry name" value="RNB"/>
    <property type="match status" value="1"/>
</dbReference>
<gene>
    <name evidence="7 9" type="primary">rnr</name>
    <name evidence="9" type="ORF">MOZ64_06185</name>
</gene>
<keyword evidence="10" id="KW-1185">Reference proteome</keyword>
<dbReference type="InterPro" id="IPR004476">
    <property type="entry name" value="RNase_II/RNase_R"/>
</dbReference>
<dbReference type="NCBIfam" id="TIGR00358">
    <property type="entry name" value="3_prime_RNase"/>
    <property type="match status" value="1"/>
</dbReference>
<dbReference type="Pfam" id="PF17876">
    <property type="entry name" value="CSD2"/>
    <property type="match status" value="1"/>
</dbReference>
<evidence type="ECO:0000256" key="3">
    <source>
        <dbReference type="ARBA" id="ARBA00022722"/>
    </source>
</evidence>
<reference evidence="9 10" key="1">
    <citation type="submission" date="2022-03" db="EMBL/GenBank/DDBJ databases">
        <title>Novel taxa within the pig intestine.</title>
        <authorList>
            <person name="Wylensek D."/>
            <person name="Bishof K."/>
            <person name="Afrizal A."/>
            <person name="Clavel T."/>
        </authorList>
    </citation>
    <scope>NUCLEOTIDE SEQUENCE [LARGE SCALE GENOMIC DNA]</scope>
    <source>
        <strain evidence="9 10">Cla-KB-P134</strain>
    </source>
</reference>
<dbReference type="PANTHER" id="PTHR23355">
    <property type="entry name" value="RIBONUCLEASE"/>
    <property type="match status" value="1"/>
</dbReference>
<dbReference type="SMART" id="SM00316">
    <property type="entry name" value="S1"/>
    <property type="match status" value="1"/>
</dbReference>
<dbReference type="HAMAP" id="MF_01895">
    <property type="entry name" value="RNase_R"/>
    <property type="match status" value="1"/>
</dbReference>
<keyword evidence="5 7" id="KW-0269">Exonuclease</keyword>
<accession>A0ABU4WLI0</accession>
<evidence type="ECO:0000256" key="6">
    <source>
        <dbReference type="ARBA" id="ARBA00022884"/>
    </source>
</evidence>
<dbReference type="Proteomes" id="UP001285244">
    <property type="component" value="Unassembled WGS sequence"/>
</dbReference>
<evidence type="ECO:0000313" key="10">
    <source>
        <dbReference type="Proteomes" id="UP001285244"/>
    </source>
</evidence>
<dbReference type="InterPro" id="IPR040476">
    <property type="entry name" value="CSD2"/>
</dbReference>
<sequence length="699" mass="80617">MEQKILALFDQKQNWTLHEIEATLHLRSTNDFVQLVKTLNDLEDQHVLMNDHHHYMRMDTNQYIVGKLKDISRFEWMVSDGVQKIYLPKHKNDELFVDDLVLIDRQSKKVVRVYEHTIQELTGTMVRRKKQLVFRSDIDYHCEFKLKTLDPSLRPGTKVVAQIIKYTRPIEIRICETIGKENDPGVDVTSMLYAHKVRMHFNEKVQNELKKIPHEVKEQDRKDRIDLRSLITFTIDGDDAKDFDDAISIEKKDSGYRLYVHIADVSHYVQTKSAIDREAFARSTSIYVCDRVVPMLPFVLSNGICSLNPHVDRCTLTVQMEIDQTGHCTSYKIYPSLIHSNQRCTYQKVNQLLAGNMVSEYARIKEQLLDLEACAHQLAIQSKERGAIQFETKEPVILLNEKGKAIDVYEKQRGYAEEMIEQCMILANVCVANCLHQAQLPCMYRVHLKPNPEKASTINTMALALHLPYDIMPDEIEPKALAQFLASLEDNDAYPIISMISLRAMEKAYYDAACLGHFGLALEEYCHFTSPIRRYSDLVVHRMLRKYLFEKQDRKQVSKDMHSIDQQAKHVSEKERDAIAIERLVNDYKKAEYMQKHIGKVYTGMISGVQKFGFFVELPNTIEGLVPVHTLIDDFYSFDEDTLTLQARSQKKAYQLGQKVQVVCTGVDVPKGHVEFALTTSQKCEKALINPSLSTSVVT</sequence>
<dbReference type="InterPro" id="IPR001900">
    <property type="entry name" value="RNase_II/R"/>
</dbReference>
<evidence type="ECO:0000256" key="1">
    <source>
        <dbReference type="ARBA" id="ARBA00001849"/>
    </source>
</evidence>
<dbReference type="SMART" id="SM00955">
    <property type="entry name" value="RNB"/>
    <property type="match status" value="1"/>
</dbReference>
<keyword evidence="6 7" id="KW-0694">RNA-binding</keyword>
<dbReference type="Gene3D" id="2.40.50.140">
    <property type="entry name" value="Nucleic acid-binding proteins"/>
    <property type="match status" value="1"/>
</dbReference>
<comment type="caution">
    <text evidence="9">The sequence shown here is derived from an EMBL/GenBank/DDBJ whole genome shotgun (WGS) entry which is preliminary data.</text>
</comment>
<name>A0ABU4WLI0_9FIRM</name>
<evidence type="ECO:0000313" key="9">
    <source>
        <dbReference type="EMBL" id="MDX8417427.1"/>
    </source>
</evidence>
<keyword evidence="2 7" id="KW-0963">Cytoplasm</keyword>
<dbReference type="InterPro" id="IPR003029">
    <property type="entry name" value="S1_domain"/>
</dbReference>
<evidence type="ECO:0000256" key="5">
    <source>
        <dbReference type="ARBA" id="ARBA00022839"/>
    </source>
</evidence>
<dbReference type="SUPFAM" id="SSF50249">
    <property type="entry name" value="Nucleic acid-binding proteins"/>
    <property type="match status" value="2"/>
</dbReference>
<evidence type="ECO:0000256" key="7">
    <source>
        <dbReference type="HAMAP-Rule" id="MF_01895"/>
    </source>
</evidence>
<organism evidence="9 10">
    <name type="scientific">Absicoccus intestinalis</name>
    <dbReference type="NCBI Taxonomy" id="2926319"/>
    <lineage>
        <taxon>Bacteria</taxon>
        <taxon>Bacillati</taxon>
        <taxon>Bacillota</taxon>
        <taxon>Erysipelotrichia</taxon>
        <taxon>Erysipelotrichales</taxon>
        <taxon>Erysipelotrichaceae</taxon>
        <taxon>Absicoccus</taxon>
    </lineage>
</organism>
<dbReference type="InterPro" id="IPR011805">
    <property type="entry name" value="RNase_R"/>
</dbReference>
<dbReference type="PROSITE" id="PS50126">
    <property type="entry name" value="S1"/>
    <property type="match status" value="1"/>
</dbReference>
<dbReference type="CDD" id="cd04471">
    <property type="entry name" value="S1_RNase_R"/>
    <property type="match status" value="1"/>
</dbReference>
<dbReference type="EMBL" id="JALBUS010000007">
    <property type="protein sequence ID" value="MDX8417427.1"/>
    <property type="molecule type" value="Genomic_DNA"/>
</dbReference>
<dbReference type="InterPro" id="IPR050180">
    <property type="entry name" value="RNR_Ribonuclease"/>
</dbReference>
<evidence type="ECO:0000259" key="8">
    <source>
        <dbReference type="PROSITE" id="PS50126"/>
    </source>
</evidence>
<evidence type="ECO:0000256" key="2">
    <source>
        <dbReference type="ARBA" id="ARBA00022490"/>
    </source>
</evidence>
<keyword evidence="3 7" id="KW-0540">Nuclease</keyword>
<comment type="similarity">
    <text evidence="7">Belongs to the RNR ribonuclease family. RNase R subfamily.</text>
</comment>
<proteinExistence type="inferred from homology"/>
<dbReference type="Pfam" id="PF00575">
    <property type="entry name" value="S1"/>
    <property type="match status" value="1"/>
</dbReference>
<dbReference type="InterPro" id="IPR012340">
    <property type="entry name" value="NA-bd_OB-fold"/>
</dbReference>
<comment type="subcellular location">
    <subcellularLocation>
        <location evidence="7">Cytoplasm</location>
    </subcellularLocation>
</comment>
<dbReference type="EC" id="3.1.13.1" evidence="7"/>
<comment type="function">
    <text evidence="7">3'-5' exoribonuclease that releases 5'-nucleoside monophosphates and is involved in maturation of structured RNAs.</text>
</comment>
<comment type="catalytic activity">
    <reaction evidence="1 7">
        <text>Exonucleolytic cleavage in the 3'- to 5'-direction to yield nucleoside 5'-phosphates.</text>
        <dbReference type="EC" id="3.1.13.1"/>
    </reaction>
</comment>
<dbReference type="PANTHER" id="PTHR23355:SF9">
    <property type="entry name" value="DIS3-LIKE EXONUCLEASE 2"/>
    <property type="match status" value="1"/>
</dbReference>
<dbReference type="RefSeq" id="WP_320325723.1">
    <property type="nucleotide sequence ID" value="NZ_JALBUS010000007.1"/>
</dbReference>
<feature type="domain" description="S1 motif" evidence="8">
    <location>
        <begin position="599"/>
        <end position="679"/>
    </location>
</feature>
<dbReference type="NCBIfam" id="TIGR02063">
    <property type="entry name" value="RNase_R"/>
    <property type="match status" value="1"/>
</dbReference>
<evidence type="ECO:0000256" key="4">
    <source>
        <dbReference type="ARBA" id="ARBA00022801"/>
    </source>
</evidence>
<keyword evidence="4 7" id="KW-0378">Hydrolase</keyword>
<protein>
    <recommendedName>
        <fullName evidence="7">Ribonuclease R</fullName>
        <shortName evidence="7">RNase R</shortName>
        <ecNumber evidence="7">3.1.13.1</ecNumber>
    </recommendedName>
</protein>